<dbReference type="SUPFAM" id="SSF56300">
    <property type="entry name" value="Metallo-dependent phosphatases"/>
    <property type="match status" value="1"/>
</dbReference>
<dbReference type="Proteomes" id="UP000649617">
    <property type="component" value="Unassembled WGS sequence"/>
</dbReference>
<dbReference type="CDD" id="cd00838">
    <property type="entry name" value="MPP_superfamily"/>
    <property type="match status" value="1"/>
</dbReference>
<gene>
    <name evidence="2" type="ORF">SPIL2461_LOCUS13480</name>
</gene>
<organism evidence="2 3">
    <name type="scientific">Symbiodinium pilosum</name>
    <name type="common">Dinoflagellate</name>
    <dbReference type="NCBI Taxonomy" id="2952"/>
    <lineage>
        <taxon>Eukaryota</taxon>
        <taxon>Sar</taxon>
        <taxon>Alveolata</taxon>
        <taxon>Dinophyceae</taxon>
        <taxon>Suessiales</taxon>
        <taxon>Symbiodiniaceae</taxon>
        <taxon>Symbiodinium</taxon>
    </lineage>
</organism>
<keyword evidence="3" id="KW-1185">Reference proteome</keyword>
<dbReference type="InterPro" id="IPR029052">
    <property type="entry name" value="Metallo-depent_PP-like"/>
</dbReference>
<comment type="caution">
    <text evidence="2">The sequence shown here is derived from an EMBL/GenBank/DDBJ whole genome shotgun (WGS) entry which is preliminary data.</text>
</comment>
<dbReference type="AlphaFoldDB" id="A0A812TBP0"/>
<feature type="domain" description="Calcineurin-like phosphoesterase" evidence="1">
    <location>
        <begin position="23"/>
        <end position="89"/>
    </location>
</feature>
<evidence type="ECO:0000259" key="1">
    <source>
        <dbReference type="Pfam" id="PF00149"/>
    </source>
</evidence>
<name>A0A812TBP0_SYMPI</name>
<dbReference type="PANTHER" id="PTHR36492">
    <property type="match status" value="1"/>
</dbReference>
<sequence length="99" mass="11241">MFDFESLPETTGDAGCRASQMGVYAVSDIHTDKRENMDVLRTWPRRPNDVLLLAGDVSNDLSIVRTTFELMLERFGQVFYCPGNHDLWMHPKDGCTDSV</sequence>
<dbReference type="Gene3D" id="3.60.21.10">
    <property type="match status" value="1"/>
</dbReference>
<dbReference type="InterPro" id="IPR052963">
    <property type="entry name" value="Pantetheine_PDE"/>
</dbReference>
<evidence type="ECO:0000313" key="2">
    <source>
        <dbReference type="EMBL" id="CAE7516267.1"/>
    </source>
</evidence>
<dbReference type="PANTHER" id="PTHR36492:SF2">
    <property type="entry name" value="[ACYL-CARRIER-PROTEIN] PHOSPHODIESTERASE PPTH"/>
    <property type="match status" value="1"/>
</dbReference>
<dbReference type="InterPro" id="IPR004843">
    <property type="entry name" value="Calcineurin-like_PHP"/>
</dbReference>
<dbReference type="EMBL" id="CAJNIZ010029469">
    <property type="protein sequence ID" value="CAE7516267.1"/>
    <property type="molecule type" value="Genomic_DNA"/>
</dbReference>
<proteinExistence type="predicted"/>
<accession>A0A812TBP0</accession>
<dbReference type="OrthoDB" id="413578at2759"/>
<reference evidence="2" key="1">
    <citation type="submission" date="2021-02" db="EMBL/GenBank/DDBJ databases">
        <authorList>
            <person name="Dougan E. K."/>
            <person name="Rhodes N."/>
            <person name="Thang M."/>
            <person name="Chan C."/>
        </authorList>
    </citation>
    <scope>NUCLEOTIDE SEQUENCE</scope>
</reference>
<protein>
    <recommendedName>
        <fullName evidence="1">Calcineurin-like phosphoesterase domain-containing protein</fullName>
    </recommendedName>
</protein>
<dbReference type="Pfam" id="PF00149">
    <property type="entry name" value="Metallophos"/>
    <property type="match status" value="1"/>
</dbReference>
<evidence type="ECO:0000313" key="3">
    <source>
        <dbReference type="Proteomes" id="UP000649617"/>
    </source>
</evidence>
<feature type="non-terminal residue" evidence="2">
    <location>
        <position position="99"/>
    </location>
</feature>
<dbReference type="GO" id="GO:0016787">
    <property type="term" value="F:hydrolase activity"/>
    <property type="evidence" value="ECO:0007669"/>
    <property type="project" value="InterPro"/>
</dbReference>